<evidence type="ECO:0000256" key="2">
    <source>
        <dbReference type="ARBA" id="ARBA00023125"/>
    </source>
</evidence>
<dbReference type="PANTHER" id="PTHR30363">
    <property type="entry name" value="HTH-TYPE TRANSCRIPTIONAL REGULATOR SRLR-RELATED"/>
    <property type="match status" value="1"/>
</dbReference>
<dbReference type="PROSITE" id="PS00894">
    <property type="entry name" value="HTH_DEOR_1"/>
    <property type="match status" value="1"/>
</dbReference>
<dbReference type="Proteomes" id="UP001290462">
    <property type="component" value="Unassembled WGS sequence"/>
</dbReference>
<name>A0AAW9JT41_CARML</name>
<dbReference type="GO" id="GO:0003677">
    <property type="term" value="F:DNA binding"/>
    <property type="evidence" value="ECO:0007669"/>
    <property type="project" value="UniProtKB-KW"/>
</dbReference>
<accession>A0AAW9JT41</accession>
<evidence type="ECO:0000313" key="5">
    <source>
        <dbReference type="EMBL" id="MDZ5758439.1"/>
    </source>
</evidence>
<keyword evidence="1" id="KW-0805">Transcription regulation</keyword>
<keyword evidence="3" id="KW-0804">Transcription</keyword>
<organism evidence="5 6">
    <name type="scientific">Carnobacterium maltaromaticum</name>
    <name type="common">Carnobacterium piscicola</name>
    <dbReference type="NCBI Taxonomy" id="2751"/>
    <lineage>
        <taxon>Bacteria</taxon>
        <taxon>Bacillati</taxon>
        <taxon>Bacillota</taxon>
        <taxon>Bacilli</taxon>
        <taxon>Lactobacillales</taxon>
        <taxon>Carnobacteriaceae</taxon>
        <taxon>Carnobacterium</taxon>
    </lineage>
</organism>
<dbReference type="InterPro" id="IPR036390">
    <property type="entry name" value="WH_DNA-bd_sf"/>
</dbReference>
<dbReference type="Pfam" id="PF00455">
    <property type="entry name" value="DeoRC"/>
    <property type="match status" value="1"/>
</dbReference>
<dbReference type="SUPFAM" id="SSF46785">
    <property type="entry name" value="Winged helix' DNA-binding domain"/>
    <property type="match status" value="1"/>
</dbReference>
<evidence type="ECO:0000259" key="4">
    <source>
        <dbReference type="PROSITE" id="PS51000"/>
    </source>
</evidence>
<dbReference type="Gene3D" id="3.40.50.1360">
    <property type="match status" value="1"/>
</dbReference>
<evidence type="ECO:0000256" key="1">
    <source>
        <dbReference type="ARBA" id="ARBA00023015"/>
    </source>
</evidence>
<dbReference type="EMBL" id="JAVBVO010000003">
    <property type="protein sequence ID" value="MDZ5758439.1"/>
    <property type="molecule type" value="Genomic_DNA"/>
</dbReference>
<keyword evidence="2 5" id="KW-0238">DNA-binding</keyword>
<proteinExistence type="predicted"/>
<dbReference type="InterPro" id="IPR018356">
    <property type="entry name" value="Tscrpt_reg_HTH_DeoR_CS"/>
</dbReference>
<dbReference type="InterPro" id="IPR037171">
    <property type="entry name" value="NagB/RpiA_transferase-like"/>
</dbReference>
<feature type="domain" description="HTH deoR-type" evidence="4">
    <location>
        <begin position="3"/>
        <end position="58"/>
    </location>
</feature>
<dbReference type="AlphaFoldDB" id="A0AAW9JT41"/>
<dbReference type="InterPro" id="IPR001034">
    <property type="entry name" value="DeoR_HTH"/>
</dbReference>
<dbReference type="SMART" id="SM00420">
    <property type="entry name" value="HTH_DEOR"/>
    <property type="match status" value="1"/>
</dbReference>
<evidence type="ECO:0000313" key="6">
    <source>
        <dbReference type="Proteomes" id="UP001290462"/>
    </source>
</evidence>
<reference evidence="5" key="1">
    <citation type="submission" date="2023-08" db="EMBL/GenBank/DDBJ databases">
        <title>Genomic characterization of piscicolin 126 produced by Carnobacterium maltaromaticum CM22 strain isolated from salmon (Salmo salar).</title>
        <authorList>
            <person name="Gonzalez-Gragera E."/>
            <person name="Garcia-Lopez J.D."/>
            <person name="Teso-Perez C."/>
            <person name="Gimenez-Hernandez I."/>
            <person name="Peralta-Sanchez J.M."/>
            <person name="Valdivia E."/>
            <person name="Montalban-Lopez M."/>
            <person name="Martin-Platero A.M."/>
            <person name="Banos A."/>
            <person name="Martinez-Bueno M."/>
        </authorList>
    </citation>
    <scope>NUCLEOTIDE SEQUENCE</scope>
    <source>
        <strain evidence="5">CM22</strain>
    </source>
</reference>
<evidence type="ECO:0000256" key="3">
    <source>
        <dbReference type="ARBA" id="ARBA00023163"/>
    </source>
</evidence>
<dbReference type="GO" id="GO:0003700">
    <property type="term" value="F:DNA-binding transcription factor activity"/>
    <property type="evidence" value="ECO:0007669"/>
    <property type="project" value="InterPro"/>
</dbReference>
<dbReference type="PRINTS" id="PR00037">
    <property type="entry name" value="HTHLACR"/>
</dbReference>
<dbReference type="InterPro" id="IPR050313">
    <property type="entry name" value="Carb_Metab_HTH_regulators"/>
</dbReference>
<dbReference type="Gene3D" id="1.10.10.10">
    <property type="entry name" value="Winged helix-like DNA-binding domain superfamily/Winged helix DNA-binding domain"/>
    <property type="match status" value="1"/>
</dbReference>
<dbReference type="PROSITE" id="PS51000">
    <property type="entry name" value="HTH_DEOR_2"/>
    <property type="match status" value="1"/>
</dbReference>
<sequence>MLIEERLEKIATIIEENRSATIDYLAENLSVSKDTIRRDLIKLEQKNIVRRIHGGAVLANREALIMGYQQRASQLNHVKEEIAQKVAEVVKDHSSILFDSSSTVEATISKLGNKDIHAITNSLTQAIELAKYEKTSVTLLPGKLHKDQLFLSGTETVKKIEQYNPDYTLLGVFALSEEGLFIHTEEEGLVKRQMIAQGRKVIALCDHTKMDTTGFFKICSLSEIDILVTDKQPKELLMDCLNKSNVEVLLTREEE</sequence>
<dbReference type="RefSeq" id="WP_057000738.1">
    <property type="nucleotide sequence ID" value="NZ_CAJGUR010000058.1"/>
</dbReference>
<gene>
    <name evidence="5" type="ORF">RAK27_07155</name>
</gene>
<protein>
    <submittedName>
        <fullName evidence="5">DeoR/GlpR family DNA-binding transcription regulator</fullName>
    </submittedName>
</protein>
<dbReference type="InterPro" id="IPR036388">
    <property type="entry name" value="WH-like_DNA-bd_sf"/>
</dbReference>
<dbReference type="Pfam" id="PF08220">
    <property type="entry name" value="HTH_DeoR"/>
    <property type="match status" value="1"/>
</dbReference>
<dbReference type="InterPro" id="IPR014036">
    <property type="entry name" value="DeoR-like_C"/>
</dbReference>
<dbReference type="PANTHER" id="PTHR30363:SF51">
    <property type="entry name" value="HTH-TYPE TRANSCRIPTIONAL REPRESSOR GLCR"/>
    <property type="match status" value="1"/>
</dbReference>
<dbReference type="SUPFAM" id="SSF100950">
    <property type="entry name" value="NagB/RpiA/CoA transferase-like"/>
    <property type="match status" value="1"/>
</dbReference>
<comment type="caution">
    <text evidence="5">The sequence shown here is derived from an EMBL/GenBank/DDBJ whole genome shotgun (WGS) entry which is preliminary data.</text>
</comment>
<dbReference type="SMART" id="SM01134">
    <property type="entry name" value="DeoRC"/>
    <property type="match status" value="1"/>
</dbReference>